<dbReference type="Proteomes" id="UP001521222">
    <property type="component" value="Unassembled WGS sequence"/>
</dbReference>
<feature type="compositionally biased region" description="Low complexity" evidence="1">
    <location>
        <begin position="488"/>
        <end position="506"/>
    </location>
</feature>
<keyword evidence="2" id="KW-1133">Transmembrane helix</keyword>
<feature type="compositionally biased region" description="Polar residues" evidence="1">
    <location>
        <begin position="79"/>
        <end position="89"/>
    </location>
</feature>
<keyword evidence="2" id="KW-0812">Transmembrane</keyword>
<feature type="transmembrane region" description="Helical" evidence="2">
    <location>
        <begin position="432"/>
        <end position="452"/>
    </location>
</feature>
<feature type="region of interest" description="Disordered" evidence="1">
    <location>
        <begin position="1"/>
        <end position="97"/>
    </location>
</feature>
<reference evidence="3 4" key="1">
    <citation type="submission" date="2024-02" db="EMBL/GenBank/DDBJ databases">
        <title>De novo assembly and annotation of 12 fungi associated with fruit tree decline syndrome in Ontario, Canada.</title>
        <authorList>
            <person name="Sulman M."/>
            <person name="Ellouze W."/>
            <person name="Ilyukhin E."/>
        </authorList>
    </citation>
    <scope>NUCLEOTIDE SEQUENCE [LARGE SCALE GENOMIC DNA]</scope>
    <source>
        <strain evidence="3 4">M97-236</strain>
    </source>
</reference>
<evidence type="ECO:0000256" key="1">
    <source>
        <dbReference type="SAM" id="MobiDB-lite"/>
    </source>
</evidence>
<comment type="caution">
    <text evidence="3">The sequence shown here is derived from an EMBL/GenBank/DDBJ whole genome shotgun (WGS) entry which is preliminary data.</text>
</comment>
<feature type="compositionally biased region" description="Acidic residues" evidence="1">
    <location>
        <begin position="581"/>
        <end position="592"/>
    </location>
</feature>
<feature type="compositionally biased region" description="Basic and acidic residues" evidence="1">
    <location>
        <begin position="22"/>
        <end position="33"/>
    </location>
</feature>
<keyword evidence="2" id="KW-0472">Membrane</keyword>
<evidence type="ECO:0000256" key="2">
    <source>
        <dbReference type="SAM" id="Phobius"/>
    </source>
</evidence>
<proteinExistence type="predicted"/>
<dbReference type="EMBL" id="JAKIXB020000016">
    <property type="protein sequence ID" value="KAL1601142.1"/>
    <property type="molecule type" value="Genomic_DNA"/>
</dbReference>
<feature type="compositionally biased region" description="Low complexity" evidence="1">
    <location>
        <begin position="34"/>
        <end position="48"/>
    </location>
</feature>
<protein>
    <submittedName>
        <fullName evidence="3">Alpha,alpha-trehalase nth1</fullName>
    </submittedName>
</protein>
<feature type="region of interest" description="Disordered" evidence="1">
    <location>
        <begin position="532"/>
        <end position="592"/>
    </location>
</feature>
<organism evidence="3 4">
    <name type="scientific">Nothophoma quercina</name>
    <dbReference type="NCBI Taxonomy" id="749835"/>
    <lineage>
        <taxon>Eukaryota</taxon>
        <taxon>Fungi</taxon>
        <taxon>Dikarya</taxon>
        <taxon>Ascomycota</taxon>
        <taxon>Pezizomycotina</taxon>
        <taxon>Dothideomycetes</taxon>
        <taxon>Pleosporomycetidae</taxon>
        <taxon>Pleosporales</taxon>
        <taxon>Pleosporineae</taxon>
        <taxon>Didymellaceae</taxon>
        <taxon>Nothophoma</taxon>
    </lineage>
</organism>
<evidence type="ECO:0000313" key="4">
    <source>
        <dbReference type="Proteomes" id="UP001521222"/>
    </source>
</evidence>
<feature type="transmembrane region" description="Helical" evidence="2">
    <location>
        <begin position="344"/>
        <end position="367"/>
    </location>
</feature>
<keyword evidence="4" id="KW-1185">Reference proteome</keyword>
<name>A0ABR3R9W3_9PLEO</name>
<evidence type="ECO:0000313" key="3">
    <source>
        <dbReference type="EMBL" id="KAL1601142.1"/>
    </source>
</evidence>
<feature type="compositionally biased region" description="Polar residues" evidence="1">
    <location>
        <begin position="9"/>
        <end position="21"/>
    </location>
</feature>
<feature type="region of interest" description="Disordered" evidence="1">
    <location>
        <begin position="487"/>
        <end position="506"/>
    </location>
</feature>
<sequence>MLWRKKTRSPSPSRLVSSTPQLERHLVAMKDSDPNAAAPPAYSPPTVAEDIPAALTTEDSAEACNSSQEVPLPKDHATNAPTVPESNTPPKRKRVISETAKLSRPRILILLACISYVLFHLMGLHLGLQLIEGYTEPRLQLAKTQKLAATVGLIYEDAVEHKYDVLLGTTLEPRYLEDYEHCLARGIREADKVFQGLDFTQSSQVRNSTMDWVTNNCDRLAFTPQVYSPNISNLWLPVHRARQAALEAISLLKHQVAILRSHLLNEKPLKSDTKPSTATHFRLPVAMPHGFAADCEGRSRCRLIFTDCTKLKASRETFEKAHDKADKEVKKWDLPIKQLLHVNWYIVLAVLGLQALIAYAYVIAGFLERRPQLPPSKMLCMTWMKRLPSLAWQKLTMPHGDDLVFFGCYPNVFLYVLLNTQVEYIISELGAAVLPVGLAAFAFHWFGTLGFLNHNWHKNSNESLPALTRAIKDLYLIARGIDVPEVPKLPQTTPKPTTLCTRTSTSAQKPASKVGAKFISPLTPISEDLQQERKAMHAEQSKQTAGVELEGYATESEDEYESDEQRAGYVDLTGGATPTVSEDEGEWAVVEE</sequence>
<accession>A0ABR3R9W3</accession>
<gene>
    <name evidence="3" type="primary">NTH1_2</name>
    <name evidence="3" type="ORF">SLS59_005294</name>
</gene>
<feature type="transmembrane region" description="Helical" evidence="2">
    <location>
        <begin position="403"/>
        <end position="426"/>
    </location>
</feature>
<feature type="transmembrane region" description="Helical" evidence="2">
    <location>
        <begin position="107"/>
        <end position="128"/>
    </location>
</feature>